<dbReference type="PANTHER" id="PTHR30273">
    <property type="entry name" value="PERIPLASMIC SIGNAL SENSOR AND SIGMA FACTOR ACTIVATOR FECR-RELATED"/>
    <property type="match status" value="1"/>
</dbReference>
<keyword evidence="2" id="KW-0812">Transmembrane</keyword>
<dbReference type="Gene3D" id="1.25.40.10">
    <property type="entry name" value="Tetratricopeptide repeat domain"/>
    <property type="match status" value="1"/>
</dbReference>
<evidence type="ECO:0000259" key="3">
    <source>
        <dbReference type="Pfam" id="PF04773"/>
    </source>
</evidence>
<dbReference type="InterPro" id="IPR011990">
    <property type="entry name" value="TPR-like_helical_dom_sf"/>
</dbReference>
<dbReference type="InterPro" id="IPR012373">
    <property type="entry name" value="Ferrdict_sens_TM"/>
</dbReference>
<dbReference type="AlphaFoldDB" id="A0A150QGL5"/>
<name>A0A150QGL5_SORCE</name>
<dbReference type="OrthoDB" id="8641865at2"/>
<evidence type="ECO:0000256" key="2">
    <source>
        <dbReference type="SAM" id="Phobius"/>
    </source>
</evidence>
<dbReference type="GO" id="GO:0016989">
    <property type="term" value="F:sigma factor antagonist activity"/>
    <property type="evidence" value="ECO:0007669"/>
    <property type="project" value="TreeGrafter"/>
</dbReference>
<feature type="region of interest" description="Disordered" evidence="1">
    <location>
        <begin position="232"/>
        <end position="283"/>
    </location>
</feature>
<evidence type="ECO:0000256" key="1">
    <source>
        <dbReference type="SAM" id="MobiDB-lite"/>
    </source>
</evidence>
<dbReference type="PANTHER" id="PTHR30273:SF2">
    <property type="entry name" value="PROTEIN FECR"/>
    <property type="match status" value="1"/>
</dbReference>
<feature type="transmembrane region" description="Helical" evidence="2">
    <location>
        <begin position="56"/>
        <end position="76"/>
    </location>
</feature>
<keyword evidence="2" id="KW-1133">Transmembrane helix</keyword>
<proteinExistence type="predicted"/>
<gene>
    <name evidence="4" type="ORF">BE15_31245</name>
</gene>
<dbReference type="RefSeq" id="WP_061610040.1">
    <property type="nucleotide sequence ID" value="NZ_JEMA01000680.1"/>
</dbReference>
<organism evidence="4 5">
    <name type="scientific">Sorangium cellulosum</name>
    <name type="common">Polyangium cellulosum</name>
    <dbReference type="NCBI Taxonomy" id="56"/>
    <lineage>
        <taxon>Bacteria</taxon>
        <taxon>Pseudomonadati</taxon>
        <taxon>Myxococcota</taxon>
        <taxon>Polyangia</taxon>
        <taxon>Polyangiales</taxon>
        <taxon>Polyangiaceae</taxon>
        <taxon>Sorangium</taxon>
    </lineage>
</organism>
<reference evidence="4 5" key="1">
    <citation type="submission" date="2014-02" db="EMBL/GenBank/DDBJ databases">
        <title>The small core and large imbalanced accessory genome model reveals a collaborative survival strategy of Sorangium cellulosum strains in nature.</title>
        <authorList>
            <person name="Han K."/>
            <person name="Peng R."/>
            <person name="Blom J."/>
            <person name="Li Y.-Z."/>
        </authorList>
    </citation>
    <scope>NUCLEOTIDE SEQUENCE [LARGE SCALE GENOMIC DNA]</scope>
    <source>
        <strain evidence="4 5">So0008-312</strain>
    </source>
</reference>
<dbReference type="EMBL" id="JEMA01000680">
    <property type="protein sequence ID" value="KYF67147.1"/>
    <property type="molecule type" value="Genomic_DNA"/>
</dbReference>
<dbReference type="Proteomes" id="UP000075260">
    <property type="component" value="Unassembled WGS sequence"/>
</dbReference>
<dbReference type="InterPro" id="IPR006860">
    <property type="entry name" value="FecR"/>
</dbReference>
<feature type="compositionally biased region" description="Low complexity" evidence="1">
    <location>
        <begin position="259"/>
        <end position="279"/>
    </location>
</feature>
<comment type="caution">
    <text evidence="4">The sequence shown here is derived from an EMBL/GenBank/DDBJ whole genome shotgun (WGS) entry which is preliminary data.</text>
</comment>
<keyword evidence="2" id="KW-0472">Membrane</keyword>
<accession>A0A150QGL5</accession>
<sequence length="435" mass="46381">MTLDEEKNPALSPSAARAVELARLSLGTMSPQQRVQGLLRVTERTARRQGFRLSPLRSGALALAVAAAVLLGVNGWQRGTRADRLSYEVEGGAMQQDGSVQADTSSRPKVRFSDGTEVQLAEMARAHIVSVDEQGARVALDRGEVHARVVHRSEAQWLFDAGPYLVTVTGTAFALSWAPEDERLDLRLEDGAVVVSGPLSGKPIAVRAGQWLTLWQRTGEVLLRDLDLQQGAEAPPALSPPAPVSAGEPGAAPVPDQPEAPASPTAAAPASPTAAAPAAEPRRDWAGKLAAGKLDVIVDEAQRRGLDAALAESSNEELSALADAARYTRRNDIARRALLAQRRRFPATQRGKEAAFQLGRLAETQEGGAAALAWFETYLKEAPRGAYASEALGRKMVIVQRLHGDAEAETVARAYLRRFPGGTYAQAARALARTP</sequence>
<dbReference type="Pfam" id="PF04773">
    <property type="entry name" value="FecR"/>
    <property type="match status" value="1"/>
</dbReference>
<feature type="domain" description="FecR protein" evidence="3">
    <location>
        <begin position="102"/>
        <end position="193"/>
    </location>
</feature>
<protein>
    <recommendedName>
        <fullName evidence="3">FecR protein domain-containing protein</fullName>
    </recommendedName>
</protein>
<evidence type="ECO:0000313" key="4">
    <source>
        <dbReference type="EMBL" id="KYF67147.1"/>
    </source>
</evidence>
<dbReference type="Gene3D" id="2.60.120.1440">
    <property type="match status" value="1"/>
</dbReference>
<evidence type="ECO:0000313" key="5">
    <source>
        <dbReference type="Proteomes" id="UP000075260"/>
    </source>
</evidence>